<dbReference type="Ensembl" id="ENSDLAT00005073038.1">
    <property type="protein sequence ID" value="ENSDLAP00005080595.1"/>
    <property type="gene ID" value="ENSDLAG00005026864.1"/>
</dbReference>
<feature type="coiled-coil region" evidence="7">
    <location>
        <begin position="677"/>
        <end position="851"/>
    </location>
</feature>
<evidence type="ECO:0000313" key="11">
    <source>
        <dbReference type="Proteomes" id="UP000694389"/>
    </source>
</evidence>
<feature type="compositionally biased region" description="Basic and acidic residues" evidence="8">
    <location>
        <begin position="1310"/>
        <end position="1324"/>
    </location>
</feature>
<dbReference type="GO" id="GO:0051015">
    <property type="term" value="F:actin filament binding"/>
    <property type="evidence" value="ECO:0007669"/>
    <property type="project" value="TreeGrafter"/>
</dbReference>
<feature type="region of interest" description="Disordered" evidence="8">
    <location>
        <begin position="1519"/>
        <end position="1542"/>
    </location>
</feature>
<evidence type="ECO:0000256" key="8">
    <source>
        <dbReference type="SAM" id="MobiDB-lite"/>
    </source>
</evidence>
<keyword evidence="2" id="KW-0963">Cytoplasm</keyword>
<keyword evidence="5" id="KW-0009">Actin-binding</keyword>
<dbReference type="SMART" id="SM00233">
    <property type="entry name" value="PH"/>
    <property type="match status" value="1"/>
</dbReference>
<feature type="compositionally biased region" description="Polar residues" evidence="8">
    <location>
        <begin position="388"/>
        <end position="411"/>
    </location>
</feature>
<dbReference type="PANTHER" id="PTHR17271">
    <property type="entry name" value="PLECKSTRIN HOMOLOGY PH DOMAIN-CONTAINING PROTEIN"/>
    <property type="match status" value="1"/>
</dbReference>
<keyword evidence="11" id="KW-1185">Reference proteome</keyword>
<feature type="compositionally biased region" description="Basic and acidic residues" evidence="8">
    <location>
        <begin position="413"/>
        <end position="453"/>
    </location>
</feature>
<accession>A0A8P4GRC6</accession>
<feature type="coiled-coil region" evidence="7">
    <location>
        <begin position="1659"/>
        <end position="1696"/>
    </location>
</feature>
<sequence length="1841" mass="210077">MVACYGGRRWLCYSTAMLTRNGYMNMKMMNGQSKTLHPPRSAVSTWPETLVNSKTNKPTQKTGGKDLTALTVPVSSGGKHAGRSKSRTIVAFGRSHSLSSRGSDSTDSKAGGSLKRDSISHQGCVGHQGTRQGSRPAGPALRLCTSRSFSSLHTSSLTAAPFMRSSRSLNRLDQNSTGDDPGAVPSSQEKKGQTTKKKALNSVQLSSSKEQIRNNKDQCHVDNTEKMKTSSSSEPESSSSLVSTAECHRDCNKVKKQELKRSSLPRYSWLKSHERRAIKTSAIPDLLNFKKGWMMRQNASGQWQQHWFVLTDQILRSYKDSIAEEAADVDGEINLSTCFDITDYPTQRNCGFQIHTRDGVYTLCAMTSGMRRNWVQAVLKNVRPSPTPDVTSFLPEQTTQQKSQQPDSQSAEVLEKAEHQDSFSQEHRTSEGAEETHRRQEEQELKLQSEREQSSALSPINPPQQVEEDKEGAFCHRCETDVTPCIEGAGGDRSASTTIRSNDECFDGNMQSETEQQVKTTAQSEEQQVSINLSCECTKVKKNLPCEQQTGQLLKELEQTQKELSRLQQLNRTLQDELQQEREIHQRNNLLNPSSSSERALALQRLQKMNHELRLELEAQKRIQEEAREAELRRRVDLLAQQAQLLVTGDATALAQAHLEQDRLRFHELQVEWERCVASLKSQLSVSEEKRQEAESRSTQLQQELQNFHSLQQEADRLQKNLQEVSTQLRANEEAQAQKEDRLQKHLMLLQASQERERKSLAASLAQAEQHSQDLQERLERAEEQVGCLNKTQTWTTEIEKAQQQLQEELACTVSAVQRLQEEREQLNCRCQELQNQLSEADGEVSRLQSRLKTDETHYYNLEHSYERVCEELQLVLGKVQEKETETQDMREGYERLLDRKEQELSEVLLKMEVLGNSLEETEVKLNEVLKTCTCASAQLKDESSEPAQENERQQQTTDPLTENDSRLKATDSSNAYETARSHSHSMDSSCQSIATSGDDPEKFMCVIQALETKLYVTEEKLRDIMQRLEEHQSHISCQDPHLCSQLTRSRATAQHLSLLLHSQAKQSQRFAQVTESRCRMLVGRFQVSLNIIQACRERLQSTPINITDLERQLATVVTCLQQGEKDAERQQHESHNACKGDDRILNDEILAGAESHISAKSKPTNTLPSEDDMGSVGRCLMRELFVVEKMVSVLQSQHGIRQLVPRGDEGDEAHRYKSIISQRIALKRTQSGRAECDNNERAISRVCAEAELIYAALKFQQQYESVTQVNNEEVEAQRKDLADINPPELAPYEEGVPVDGRSSEGAAKPAEKDESDAKKVEAEKEPEWLERLISRLQRRAKCLRKLCQEISDADGVESSVDSNWENASAADLNWMQEQAKLIYLSDRLHLDVEQELKQSEVLREKLQALCKEQDITLKDEQEAFNHTLCQLREDNNILREELERAEQKITSVETGNQTLMEDIRKIEDYHEERMKKLEAKFQQKIKELQHIHEEEMKHLHGYYIKSCVSKEKQTCTEAPTFTENTSSLPDQNELGNRMEGGDAGRERLEASCDEGFSAMEEMHRQLIGDLQQQHRTEVAALLKEKDQLLQEETAATMAAIVAMRRAHKQELEKSRQSQHIKESADITQLHNEHETEIQLMHKELEVLSVQHTQKCLENSQLNQKLQDERQALMQYQKENQELKKKQRATDEMSQLHFSLNGKQSNVAPQVNDFYEMEVVLRAREAEMHFLRQEARSLRDELKIARMDKIYVQNKLKALYTNSQDEPRQDVNKLCEDFNFATWSPGRDASRQNLEDTVTNTSKASILKKTSSLTRQIRGVRSKSLKEGLSVQERMKLFESV</sequence>
<reference evidence="10" key="2">
    <citation type="submission" date="2025-09" db="UniProtKB">
        <authorList>
            <consortium name="Ensembl"/>
        </authorList>
    </citation>
    <scope>IDENTIFICATION</scope>
</reference>
<evidence type="ECO:0000259" key="9">
    <source>
        <dbReference type="PROSITE" id="PS50003"/>
    </source>
</evidence>
<feature type="compositionally biased region" description="Polar residues" evidence="8">
    <location>
        <begin position="954"/>
        <end position="963"/>
    </location>
</feature>
<protein>
    <recommendedName>
        <fullName evidence="9">PH domain-containing protein</fullName>
    </recommendedName>
</protein>
<dbReference type="GO" id="GO:0015629">
    <property type="term" value="C:actin cytoskeleton"/>
    <property type="evidence" value="ECO:0007669"/>
    <property type="project" value="TreeGrafter"/>
</dbReference>
<evidence type="ECO:0000256" key="6">
    <source>
        <dbReference type="ARBA" id="ARBA00023212"/>
    </source>
</evidence>
<dbReference type="Gene3D" id="2.30.29.30">
    <property type="entry name" value="Pleckstrin-homology domain (PH domain)/Phosphotyrosine-binding domain (PTB)"/>
    <property type="match status" value="1"/>
</dbReference>
<evidence type="ECO:0000256" key="1">
    <source>
        <dbReference type="ARBA" id="ARBA00004245"/>
    </source>
</evidence>
<dbReference type="PANTHER" id="PTHR17271:SF1">
    <property type="entry name" value="PROTEIN OUTSPREAD"/>
    <property type="match status" value="1"/>
</dbReference>
<evidence type="ECO:0000256" key="7">
    <source>
        <dbReference type="SAM" id="Coils"/>
    </source>
</evidence>
<dbReference type="InterPro" id="IPR052223">
    <property type="entry name" value="Actin_Cytoskeleton_Reg"/>
</dbReference>
<feature type="region of interest" description="Disordered" evidence="8">
    <location>
        <begin position="163"/>
        <end position="244"/>
    </location>
</feature>
<comment type="subcellular location">
    <subcellularLocation>
        <location evidence="1">Cytoplasm</location>
        <location evidence="1">Cytoskeleton</location>
    </subcellularLocation>
</comment>
<evidence type="ECO:0000256" key="4">
    <source>
        <dbReference type="ARBA" id="ARBA00023054"/>
    </source>
</evidence>
<feature type="compositionally biased region" description="Polar residues" evidence="8">
    <location>
        <begin position="165"/>
        <end position="178"/>
    </location>
</feature>
<keyword evidence="4 7" id="KW-0175">Coiled coil</keyword>
<feature type="compositionally biased region" description="Polar residues" evidence="8">
    <location>
        <begin position="1519"/>
        <end position="1535"/>
    </location>
</feature>
<keyword evidence="6" id="KW-0206">Cytoskeleton</keyword>
<dbReference type="GeneTree" id="ENSGT00940000155286"/>
<dbReference type="InterPro" id="IPR011993">
    <property type="entry name" value="PH-like_dom_sf"/>
</dbReference>
<feature type="compositionally biased region" description="Low complexity" evidence="8">
    <location>
        <begin position="230"/>
        <end position="240"/>
    </location>
</feature>
<evidence type="ECO:0000256" key="3">
    <source>
        <dbReference type="ARBA" id="ARBA00022553"/>
    </source>
</evidence>
<reference evidence="10" key="1">
    <citation type="submission" date="2025-08" db="UniProtKB">
        <authorList>
            <consortium name="Ensembl"/>
        </authorList>
    </citation>
    <scope>IDENTIFICATION</scope>
</reference>
<dbReference type="PROSITE" id="PS50003">
    <property type="entry name" value="PH_DOMAIN"/>
    <property type="match status" value="1"/>
</dbReference>
<feature type="coiled-coil region" evidence="7">
    <location>
        <begin position="1721"/>
        <end position="1748"/>
    </location>
</feature>
<evidence type="ECO:0000313" key="10">
    <source>
        <dbReference type="Ensembl" id="ENSDLAP00005080595.1"/>
    </source>
</evidence>
<feature type="coiled-coil region" evidence="7">
    <location>
        <begin position="1393"/>
        <end position="1495"/>
    </location>
</feature>
<name>A0A8P4GRC6_DICLA</name>
<dbReference type="FunFam" id="2.30.29.30:FF:000133">
    <property type="entry name" value="myosin phosphatase Rho-interacting protein isoform X1"/>
    <property type="match status" value="1"/>
</dbReference>
<feature type="compositionally biased region" description="Basic and acidic residues" evidence="8">
    <location>
        <begin position="210"/>
        <end position="228"/>
    </location>
</feature>
<feature type="region of interest" description="Disordered" evidence="8">
    <location>
        <begin position="385"/>
        <end position="471"/>
    </location>
</feature>
<keyword evidence="3" id="KW-0597">Phosphoprotein</keyword>
<dbReference type="Pfam" id="PF00169">
    <property type="entry name" value="PH"/>
    <property type="match status" value="1"/>
</dbReference>
<feature type="region of interest" description="Disordered" evidence="8">
    <location>
        <begin position="940"/>
        <end position="994"/>
    </location>
</feature>
<organism evidence="10 11">
    <name type="scientific">Dicentrarchus labrax</name>
    <name type="common">European seabass</name>
    <name type="synonym">Morone labrax</name>
    <dbReference type="NCBI Taxonomy" id="13489"/>
    <lineage>
        <taxon>Eukaryota</taxon>
        <taxon>Metazoa</taxon>
        <taxon>Chordata</taxon>
        <taxon>Craniata</taxon>
        <taxon>Vertebrata</taxon>
        <taxon>Euteleostomi</taxon>
        <taxon>Actinopterygii</taxon>
        <taxon>Neopterygii</taxon>
        <taxon>Teleostei</taxon>
        <taxon>Neoteleostei</taxon>
        <taxon>Acanthomorphata</taxon>
        <taxon>Eupercaria</taxon>
        <taxon>Moronidae</taxon>
        <taxon>Dicentrarchus</taxon>
    </lineage>
</organism>
<feature type="coiled-coil region" evidence="7">
    <location>
        <begin position="550"/>
        <end position="633"/>
    </location>
</feature>
<proteinExistence type="predicted"/>
<evidence type="ECO:0000256" key="5">
    <source>
        <dbReference type="ARBA" id="ARBA00023203"/>
    </source>
</evidence>
<dbReference type="InterPro" id="IPR001849">
    <property type="entry name" value="PH_domain"/>
</dbReference>
<dbReference type="Proteomes" id="UP000694389">
    <property type="component" value="Unassembled WGS sequence"/>
</dbReference>
<feature type="domain" description="PH" evidence="9">
    <location>
        <begin position="287"/>
        <end position="383"/>
    </location>
</feature>
<feature type="compositionally biased region" description="Low complexity" evidence="8">
    <location>
        <begin position="93"/>
        <end position="105"/>
    </location>
</feature>
<feature type="region of interest" description="Disordered" evidence="8">
    <location>
        <begin position="93"/>
        <end position="141"/>
    </location>
</feature>
<evidence type="ECO:0000256" key="2">
    <source>
        <dbReference type="ARBA" id="ARBA00022490"/>
    </source>
</evidence>
<feature type="region of interest" description="Disordered" evidence="8">
    <location>
        <begin position="1279"/>
        <end position="1324"/>
    </location>
</feature>
<dbReference type="SUPFAM" id="SSF50729">
    <property type="entry name" value="PH domain-like"/>
    <property type="match status" value="1"/>
</dbReference>